<sequence>MNATQMRTDNLSHVQWRVRFLKSLLKVHRSIPQWNSYDWLLQEADYIQRIAQAERELTAKGG</sequence>
<dbReference type="Proteomes" id="UP000253426">
    <property type="component" value="Unassembled WGS sequence"/>
</dbReference>
<comment type="caution">
    <text evidence="1">The sequence shown here is derived from an EMBL/GenBank/DDBJ whole genome shotgun (WGS) entry which is preliminary data.</text>
</comment>
<gene>
    <name evidence="1" type="ORF">DES53_11850</name>
</gene>
<keyword evidence="2" id="KW-1185">Reference proteome</keyword>
<evidence type="ECO:0000313" key="1">
    <source>
        <dbReference type="EMBL" id="RBP36101.1"/>
    </source>
</evidence>
<protein>
    <submittedName>
        <fullName evidence="1">Uncharacterized protein</fullName>
    </submittedName>
</protein>
<proteinExistence type="predicted"/>
<dbReference type="AlphaFoldDB" id="A0A366H2G9"/>
<reference evidence="1 2" key="1">
    <citation type="submission" date="2018-06" db="EMBL/GenBank/DDBJ databases">
        <title>Genomic Encyclopedia of Type Strains, Phase IV (KMG-IV): sequencing the most valuable type-strain genomes for metagenomic binning, comparative biology and taxonomic classification.</title>
        <authorList>
            <person name="Goeker M."/>
        </authorList>
    </citation>
    <scope>NUCLEOTIDE SEQUENCE [LARGE SCALE GENOMIC DNA]</scope>
    <source>
        <strain evidence="1 2">DSM 25532</strain>
    </source>
</reference>
<dbReference type="RefSeq" id="WP_113962049.1">
    <property type="nucleotide sequence ID" value="NZ_QNRR01000018.1"/>
</dbReference>
<evidence type="ECO:0000313" key="2">
    <source>
        <dbReference type="Proteomes" id="UP000253426"/>
    </source>
</evidence>
<dbReference type="EMBL" id="QNRR01000018">
    <property type="protein sequence ID" value="RBP36101.1"/>
    <property type="molecule type" value="Genomic_DNA"/>
</dbReference>
<name>A0A366H2G9_9BACT</name>
<organism evidence="1 2">
    <name type="scientific">Roseimicrobium gellanilyticum</name>
    <dbReference type="NCBI Taxonomy" id="748857"/>
    <lineage>
        <taxon>Bacteria</taxon>
        <taxon>Pseudomonadati</taxon>
        <taxon>Verrucomicrobiota</taxon>
        <taxon>Verrucomicrobiia</taxon>
        <taxon>Verrucomicrobiales</taxon>
        <taxon>Verrucomicrobiaceae</taxon>
        <taxon>Roseimicrobium</taxon>
    </lineage>
</organism>
<accession>A0A366H2G9</accession>